<dbReference type="OrthoDB" id="5560525at2759"/>
<reference evidence="6" key="1">
    <citation type="journal article" date="2014" name="Proc. Natl. Acad. Sci. U.S.A.">
        <title>Extensive sampling of basidiomycete genomes demonstrates inadequacy of the white-rot/brown-rot paradigm for wood decay fungi.</title>
        <authorList>
            <person name="Riley R."/>
            <person name="Salamov A.A."/>
            <person name="Brown D.W."/>
            <person name="Nagy L.G."/>
            <person name="Floudas D."/>
            <person name="Held B.W."/>
            <person name="Levasseur A."/>
            <person name="Lombard V."/>
            <person name="Morin E."/>
            <person name="Otillar R."/>
            <person name="Lindquist E.A."/>
            <person name="Sun H."/>
            <person name="LaButti K.M."/>
            <person name="Schmutz J."/>
            <person name="Jabbour D."/>
            <person name="Luo H."/>
            <person name="Baker S.E."/>
            <person name="Pisabarro A.G."/>
            <person name="Walton J.D."/>
            <person name="Blanchette R.A."/>
            <person name="Henrissat B."/>
            <person name="Martin F."/>
            <person name="Cullen D."/>
            <person name="Hibbett D.S."/>
            <person name="Grigoriev I.V."/>
        </authorList>
    </citation>
    <scope>NUCLEOTIDE SEQUENCE [LARGE SCALE GENOMIC DNA]</scope>
    <source>
        <strain evidence="6">MUCL 33604</strain>
    </source>
</reference>
<evidence type="ECO:0000313" key="6">
    <source>
        <dbReference type="Proteomes" id="UP000027265"/>
    </source>
</evidence>
<feature type="region of interest" description="Disordered" evidence="3">
    <location>
        <begin position="369"/>
        <end position="513"/>
    </location>
</feature>
<gene>
    <name evidence="5" type="ORF">JAAARDRAFT_77851</name>
</gene>
<feature type="compositionally biased region" description="Polar residues" evidence="3">
    <location>
        <begin position="197"/>
        <end position="206"/>
    </location>
</feature>
<evidence type="ECO:0000256" key="3">
    <source>
        <dbReference type="SAM" id="MobiDB-lite"/>
    </source>
</evidence>
<dbReference type="GO" id="GO:0051286">
    <property type="term" value="C:cell tip"/>
    <property type="evidence" value="ECO:0007669"/>
    <property type="project" value="TreeGrafter"/>
</dbReference>
<feature type="region of interest" description="Disordered" evidence="3">
    <location>
        <begin position="1"/>
        <end position="25"/>
    </location>
</feature>
<dbReference type="HOGENOM" id="CLU_040679_0_0_1"/>
<dbReference type="SUPFAM" id="SSF144284">
    <property type="entry name" value="Sec2 N-terminal region"/>
    <property type="match status" value="1"/>
</dbReference>
<protein>
    <recommendedName>
        <fullName evidence="4">GDP/GTP exchange factor Sec2 N-terminal domain-containing protein</fullName>
    </recommendedName>
</protein>
<feature type="compositionally biased region" description="Low complexity" evidence="3">
    <location>
        <begin position="239"/>
        <end position="248"/>
    </location>
</feature>
<feature type="coiled-coil region" evidence="2">
    <location>
        <begin position="271"/>
        <end position="369"/>
    </location>
</feature>
<feature type="compositionally biased region" description="Basic and acidic residues" evidence="3">
    <location>
        <begin position="103"/>
        <end position="146"/>
    </location>
</feature>
<feature type="region of interest" description="Disordered" evidence="3">
    <location>
        <begin position="103"/>
        <end position="262"/>
    </location>
</feature>
<evidence type="ECO:0000256" key="2">
    <source>
        <dbReference type="SAM" id="Coils"/>
    </source>
</evidence>
<keyword evidence="6" id="KW-1185">Reference proteome</keyword>
<dbReference type="PANTHER" id="PTHR14430">
    <property type="entry name" value="RABIN3-RELATED"/>
    <property type="match status" value="1"/>
</dbReference>
<organism evidence="5 6">
    <name type="scientific">Jaapia argillacea MUCL 33604</name>
    <dbReference type="NCBI Taxonomy" id="933084"/>
    <lineage>
        <taxon>Eukaryota</taxon>
        <taxon>Fungi</taxon>
        <taxon>Dikarya</taxon>
        <taxon>Basidiomycota</taxon>
        <taxon>Agaricomycotina</taxon>
        <taxon>Agaricomycetes</taxon>
        <taxon>Agaricomycetidae</taxon>
        <taxon>Jaapiales</taxon>
        <taxon>Jaapiaceae</taxon>
        <taxon>Jaapia</taxon>
    </lineage>
</organism>
<feature type="compositionally biased region" description="Pro residues" evidence="3">
    <location>
        <begin position="158"/>
        <end position="168"/>
    </location>
</feature>
<dbReference type="Proteomes" id="UP000027265">
    <property type="component" value="Unassembled WGS sequence"/>
</dbReference>
<dbReference type="InterPro" id="IPR009449">
    <property type="entry name" value="Sec2_N"/>
</dbReference>
<dbReference type="Gene3D" id="6.10.140.910">
    <property type="match status" value="1"/>
</dbReference>
<feature type="compositionally biased region" description="Polar residues" evidence="3">
    <location>
        <begin position="437"/>
        <end position="446"/>
    </location>
</feature>
<dbReference type="PANTHER" id="PTHR14430:SF0">
    <property type="entry name" value="SEC2P DOMAIN-CONTAINING PROTEIN"/>
    <property type="match status" value="1"/>
</dbReference>
<feature type="compositionally biased region" description="Low complexity" evidence="3">
    <location>
        <begin position="209"/>
        <end position="224"/>
    </location>
</feature>
<dbReference type="GO" id="GO:0006887">
    <property type="term" value="P:exocytosis"/>
    <property type="evidence" value="ECO:0007669"/>
    <property type="project" value="TreeGrafter"/>
</dbReference>
<dbReference type="AlphaFoldDB" id="A0A067QBL2"/>
<dbReference type="InParanoid" id="A0A067QBL2"/>
<dbReference type="EMBL" id="KL197715">
    <property type="protein sequence ID" value="KDQ59971.1"/>
    <property type="molecule type" value="Genomic_DNA"/>
</dbReference>
<feature type="domain" description="GDP/GTP exchange factor Sec2 N-terminal" evidence="4">
    <location>
        <begin position="264"/>
        <end position="367"/>
    </location>
</feature>
<name>A0A067QBL2_9AGAM</name>
<proteinExistence type="predicted"/>
<evidence type="ECO:0000256" key="1">
    <source>
        <dbReference type="ARBA" id="ARBA00023054"/>
    </source>
</evidence>
<feature type="compositionally biased region" description="Pro residues" evidence="3">
    <location>
        <begin position="249"/>
        <end position="259"/>
    </location>
</feature>
<dbReference type="STRING" id="933084.A0A067QBL2"/>
<dbReference type="GO" id="GO:0070319">
    <property type="term" value="C:Golgi to plasma membrane transport vesicle"/>
    <property type="evidence" value="ECO:0007669"/>
    <property type="project" value="TreeGrafter"/>
</dbReference>
<dbReference type="InterPro" id="IPR040351">
    <property type="entry name" value="RAB3IL/RAB3IP/Sec2"/>
</dbReference>
<feature type="compositionally biased region" description="Polar residues" evidence="3">
    <location>
        <begin position="369"/>
        <end position="380"/>
    </location>
</feature>
<feature type="compositionally biased region" description="Low complexity" evidence="3">
    <location>
        <begin position="408"/>
        <end position="422"/>
    </location>
</feature>
<feature type="compositionally biased region" description="Low complexity" evidence="3">
    <location>
        <begin position="175"/>
        <end position="196"/>
    </location>
</feature>
<dbReference type="GO" id="GO:0005085">
    <property type="term" value="F:guanyl-nucleotide exchange factor activity"/>
    <property type="evidence" value="ECO:0007669"/>
    <property type="project" value="InterPro"/>
</dbReference>
<feature type="compositionally biased region" description="Polar residues" evidence="3">
    <location>
        <begin position="14"/>
        <end position="24"/>
    </location>
</feature>
<keyword evidence="1 2" id="KW-0175">Coiled coil</keyword>
<evidence type="ECO:0000313" key="5">
    <source>
        <dbReference type="EMBL" id="KDQ59971.1"/>
    </source>
</evidence>
<evidence type="ECO:0000259" key="4">
    <source>
        <dbReference type="Pfam" id="PF06428"/>
    </source>
</evidence>
<accession>A0A067QBL2</accession>
<sequence>MLHFPQSPQPPQPKRSSTSFNPKSSPLFISIDDDLRDARRVISHGQEDDLRTALSRMVSRVEELANLLKESYTQTSDLQTELTLAKSNLQLSLANNEMLEDALKRDSGGKGRDVGWRRLSAQEREREREHHKRITEEERESRRSEDTGSNSQLGSPVLPSPTPTPPPQDTRFFRFRFGSSANASNSRAPSPSLNASTPNLTRSQSHAGPPLSAPTMAPTATAIPNSTRPHPLAASHLTSASLPSLIPDPSDPSPAPPPISHQEFTDLKNKFDEVTNQLAQVNKHLESVKKEVEGERKERVRVCDEKGRLEEELESLSQALFEEANKMVSTERIHRHETEEELKQALAEKEALKGALKVLEVELSGLQASSNSRATVAGTRSSDRGDGVVQGRSRSSSAVGIKSRRSSRSSGSGSVSSIVFVGGDSGLRSEDEAGIPSKQNISPSLATSTTPDTISPTPPPSISSDSPSYPFAQEVYVAEEGPDPWADATSQSPIVGRGSIASFAPQQEGPIAL</sequence>
<dbReference type="Pfam" id="PF06428">
    <property type="entry name" value="Sec2p"/>
    <property type="match status" value="1"/>
</dbReference>